<evidence type="ECO:0000313" key="1">
    <source>
        <dbReference type="EMBL" id="AEQ53863.1"/>
    </source>
</evidence>
<gene>
    <name evidence="1" type="ordered locus">KKY_3881</name>
</gene>
<reference evidence="1 2" key="1">
    <citation type="journal article" date="2012" name="J. Bacteriol.">
        <title>Complete genome sequence of Pelagibacterium halotolerans B2T.</title>
        <authorList>
            <person name="Huo Y.Y."/>
            <person name="Cheng H."/>
            <person name="Han X.F."/>
            <person name="Jiang X.W."/>
            <person name="Sun C."/>
            <person name="Zhang X.Q."/>
            <person name="Zhu X.F."/>
            <person name="Liu Y.F."/>
            <person name="Li P.F."/>
            <person name="Ni P.X."/>
            <person name="Wu M."/>
        </authorList>
    </citation>
    <scope>NUCLEOTIDE SEQUENCE [LARGE SCALE GENOMIC DNA]</scope>
    <source>
        <strain evidence="2">DSM 22347 / JCM 15775 / CGMCC 1.7692 / B2</strain>
    </source>
</reference>
<protein>
    <submittedName>
        <fullName evidence="1">Uncharacterized protein</fullName>
    </submittedName>
</protein>
<dbReference type="AlphaFoldDB" id="G4RDV1"/>
<dbReference type="Proteomes" id="UP000008850">
    <property type="component" value="Chromosome"/>
</dbReference>
<sequence>MALGAARRLSTTKNGRRINFANCGIRLMRNLPWSAFQQVGGWT</sequence>
<organism evidence="1 2">
    <name type="scientific">Pelagibacterium halotolerans (strain DSM 22347 / JCM 15775 / CGMCC 1.7692 / B2)</name>
    <dbReference type="NCBI Taxonomy" id="1082931"/>
    <lineage>
        <taxon>Bacteria</taxon>
        <taxon>Pseudomonadati</taxon>
        <taxon>Pseudomonadota</taxon>
        <taxon>Alphaproteobacteria</taxon>
        <taxon>Hyphomicrobiales</taxon>
        <taxon>Devosiaceae</taxon>
        <taxon>Pelagibacterium</taxon>
    </lineage>
</organism>
<name>G4RDV1_PELHB</name>
<evidence type="ECO:0000313" key="2">
    <source>
        <dbReference type="Proteomes" id="UP000008850"/>
    </source>
</evidence>
<dbReference type="KEGG" id="phl:KKY_3881"/>
<dbReference type="EMBL" id="CP003075">
    <property type="protein sequence ID" value="AEQ53863.1"/>
    <property type="molecule type" value="Genomic_DNA"/>
</dbReference>
<accession>G4RDV1</accession>
<keyword evidence="2" id="KW-1185">Reference proteome</keyword>
<dbReference type="HOGENOM" id="CLU_3237317_0_0_5"/>
<proteinExistence type="predicted"/>